<keyword evidence="10" id="KW-0675">Receptor</keyword>
<dbReference type="PANTHER" id="PTHR48052:SF60">
    <property type="entry name" value="RECEPTOR-LIKE PROTEIN KINASE"/>
    <property type="match status" value="1"/>
</dbReference>
<dbReference type="InterPro" id="IPR001611">
    <property type="entry name" value="Leu-rich_rpt"/>
</dbReference>
<dbReference type="GO" id="GO:0005886">
    <property type="term" value="C:plasma membrane"/>
    <property type="evidence" value="ECO:0007669"/>
    <property type="project" value="UniProtKB-SubCell"/>
</dbReference>
<evidence type="ECO:0000256" key="3">
    <source>
        <dbReference type="ARBA" id="ARBA00022475"/>
    </source>
</evidence>
<dbReference type="Pfam" id="PF08263">
    <property type="entry name" value="LRRNT_2"/>
    <property type="match status" value="1"/>
</dbReference>
<keyword evidence="6 12" id="KW-0732">Signal</keyword>
<dbReference type="AlphaFoldDB" id="A0ABD3KEC6"/>
<feature type="chain" id="PRO_5044762889" description="Leucine-rich repeat-containing N-terminal plant-type domain-containing protein" evidence="12">
    <location>
        <begin position="27"/>
        <end position="279"/>
    </location>
</feature>
<evidence type="ECO:0000256" key="5">
    <source>
        <dbReference type="ARBA" id="ARBA00022692"/>
    </source>
</evidence>
<comment type="similarity">
    <text evidence="2">Belongs to the RLP family.</text>
</comment>
<dbReference type="EMBL" id="JBJKBG010000006">
    <property type="protein sequence ID" value="KAL3737079.1"/>
    <property type="molecule type" value="Genomic_DNA"/>
</dbReference>
<evidence type="ECO:0000313" key="14">
    <source>
        <dbReference type="EMBL" id="KAL3737079.1"/>
    </source>
</evidence>
<protein>
    <recommendedName>
        <fullName evidence="13">Leucine-rich repeat-containing N-terminal plant-type domain-containing protein</fullName>
    </recommendedName>
</protein>
<proteinExistence type="inferred from homology"/>
<evidence type="ECO:0000256" key="7">
    <source>
        <dbReference type="ARBA" id="ARBA00022737"/>
    </source>
</evidence>
<feature type="signal peptide" evidence="12">
    <location>
        <begin position="1"/>
        <end position="26"/>
    </location>
</feature>
<evidence type="ECO:0000256" key="10">
    <source>
        <dbReference type="ARBA" id="ARBA00023170"/>
    </source>
</evidence>
<evidence type="ECO:0000256" key="11">
    <source>
        <dbReference type="ARBA" id="ARBA00023180"/>
    </source>
</evidence>
<keyword evidence="11" id="KW-0325">Glycoprotein</keyword>
<keyword evidence="15" id="KW-1185">Reference proteome</keyword>
<dbReference type="FunFam" id="3.80.10.10:FF:000041">
    <property type="entry name" value="LRR receptor-like serine/threonine-protein kinase ERECTA"/>
    <property type="match status" value="1"/>
</dbReference>
<organism evidence="14 15">
    <name type="scientific">Eucalyptus globulus</name>
    <name type="common">Tasmanian blue gum</name>
    <dbReference type="NCBI Taxonomy" id="34317"/>
    <lineage>
        <taxon>Eukaryota</taxon>
        <taxon>Viridiplantae</taxon>
        <taxon>Streptophyta</taxon>
        <taxon>Embryophyta</taxon>
        <taxon>Tracheophyta</taxon>
        <taxon>Spermatophyta</taxon>
        <taxon>Magnoliopsida</taxon>
        <taxon>eudicotyledons</taxon>
        <taxon>Gunneridae</taxon>
        <taxon>Pentapetalae</taxon>
        <taxon>rosids</taxon>
        <taxon>malvids</taxon>
        <taxon>Myrtales</taxon>
        <taxon>Myrtaceae</taxon>
        <taxon>Myrtoideae</taxon>
        <taxon>Eucalypteae</taxon>
        <taxon>Eucalyptus</taxon>
    </lineage>
</organism>
<evidence type="ECO:0000259" key="13">
    <source>
        <dbReference type="Pfam" id="PF08263"/>
    </source>
</evidence>
<keyword evidence="9" id="KW-0472">Membrane</keyword>
<keyword evidence="7" id="KW-0677">Repeat</keyword>
<keyword evidence="8" id="KW-1133">Transmembrane helix</keyword>
<dbReference type="Proteomes" id="UP001634007">
    <property type="component" value="Unassembled WGS sequence"/>
</dbReference>
<evidence type="ECO:0000313" key="15">
    <source>
        <dbReference type="Proteomes" id="UP001634007"/>
    </source>
</evidence>
<dbReference type="PANTHER" id="PTHR48052">
    <property type="entry name" value="UNNAMED PRODUCT"/>
    <property type="match status" value="1"/>
</dbReference>
<keyword evidence="5" id="KW-0812">Transmembrane</keyword>
<dbReference type="Gene3D" id="3.80.10.10">
    <property type="entry name" value="Ribonuclease Inhibitor"/>
    <property type="match status" value="2"/>
</dbReference>
<reference evidence="14 15" key="1">
    <citation type="submission" date="2024-11" db="EMBL/GenBank/DDBJ databases">
        <title>Chromosome-level genome assembly of Eucalyptus globulus Labill. provides insights into its genome evolution.</title>
        <authorList>
            <person name="Li X."/>
        </authorList>
    </citation>
    <scope>NUCLEOTIDE SEQUENCE [LARGE SCALE GENOMIC DNA]</scope>
    <source>
        <strain evidence="14">CL2024</strain>
        <tissue evidence="14">Fresh tender leaves</tissue>
    </source>
</reference>
<name>A0ABD3KEC6_EUCGL</name>
<evidence type="ECO:0000256" key="2">
    <source>
        <dbReference type="ARBA" id="ARBA00009592"/>
    </source>
</evidence>
<feature type="domain" description="Leucine-rich repeat-containing N-terminal plant-type" evidence="13">
    <location>
        <begin position="48"/>
        <end position="64"/>
    </location>
</feature>
<keyword evidence="3" id="KW-1003">Cell membrane</keyword>
<evidence type="ECO:0000256" key="1">
    <source>
        <dbReference type="ARBA" id="ARBA00004251"/>
    </source>
</evidence>
<dbReference type="PRINTS" id="PR00019">
    <property type="entry name" value="LEURICHRPT"/>
</dbReference>
<comment type="subcellular location">
    <subcellularLocation>
        <location evidence="1">Cell membrane</location>
        <topology evidence="1">Single-pass type I membrane protein</topology>
    </subcellularLocation>
</comment>
<dbReference type="Pfam" id="PF00560">
    <property type="entry name" value="LRR_1"/>
    <property type="match status" value="2"/>
</dbReference>
<evidence type="ECO:0000256" key="8">
    <source>
        <dbReference type="ARBA" id="ARBA00022989"/>
    </source>
</evidence>
<evidence type="ECO:0000256" key="6">
    <source>
        <dbReference type="ARBA" id="ARBA00022729"/>
    </source>
</evidence>
<evidence type="ECO:0000256" key="4">
    <source>
        <dbReference type="ARBA" id="ARBA00022614"/>
    </source>
</evidence>
<evidence type="ECO:0000256" key="12">
    <source>
        <dbReference type="SAM" id="SignalP"/>
    </source>
</evidence>
<sequence length="279" mass="30179">MGWCTHSNALLIPILFFFSFYPLAFSKLSSPQIEVMVDLSRKIPSSDLSWNSTEDPCEWKGVTCGSDNFRGQAHSLSLSGLSFASPGFLPVTCQIGSLQVLDQSELPDACITGGLRRLNFGGSALVGPLPSFTGFVGLEVLDLSYNKMSGSIGSELDGLVKLGSLNLSMNIFNGSVPVDLFRVLKELQLSVNGFEGEIPEGVKDYRNLALLDLSANQLSGSVPDRLGELPRLEVLVLYSNLLGGKITNSLANITTLSRFSANQNNFQRPNSQRPKITLI</sequence>
<keyword evidence="4" id="KW-0433">Leucine-rich repeat</keyword>
<dbReference type="SUPFAM" id="SSF52058">
    <property type="entry name" value="L domain-like"/>
    <property type="match status" value="1"/>
</dbReference>
<dbReference type="InterPro" id="IPR032675">
    <property type="entry name" value="LRR_dom_sf"/>
</dbReference>
<evidence type="ECO:0000256" key="9">
    <source>
        <dbReference type="ARBA" id="ARBA00023136"/>
    </source>
</evidence>
<comment type="caution">
    <text evidence="14">The sequence shown here is derived from an EMBL/GenBank/DDBJ whole genome shotgun (WGS) entry which is preliminary data.</text>
</comment>
<dbReference type="InterPro" id="IPR013210">
    <property type="entry name" value="LRR_N_plant-typ"/>
</dbReference>
<accession>A0ABD3KEC6</accession>
<gene>
    <name evidence="14" type="ORF">ACJRO7_025926</name>
</gene>